<dbReference type="GO" id="GO:0009052">
    <property type="term" value="P:pentose-phosphate shunt, non-oxidative branch"/>
    <property type="evidence" value="ECO:0007669"/>
    <property type="project" value="TreeGrafter"/>
</dbReference>
<protein>
    <submittedName>
        <fullName evidence="2">RpiB/LacA/LacB family sugar-phosphate isomerase</fullName>
    </submittedName>
</protein>
<proteinExistence type="inferred from homology"/>
<comment type="caution">
    <text evidence="2">The sequence shown here is derived from an EMBL/GenBank/DDBJ whole genome shotgun (WGS) entry which is preliminary data.</text>
</comment>
<name>A0A955LGH0_UNCKA</name>
<accession>A0A955LGH0</accession>
<reference evidence="2" key="1">
    <citation type="submission" date="2020-04" db="EMBL/GenBank/DDBJ databases">
        <authorList>
            <person name="Zhang T."/>
        </authorList>
    </citation>
    <scope>NUCLEOTIDE SEQUENCE</scope>
    <source>
        <strain evidence="2">HKST-UBA01</strain>
    </source>
</reference>
<dbReference type="AlphaFoldDB" id="A0A955LGH0"/>
<dbReference type="NCBIfam" id="NF004051">
    <property type="entry name" value="PRK05571.1"/>
    <property type="match status" value="1"/>
</dbReference>
<dbReference type="PANTHER" id="PTHR30345:SF0">
    <property type="entry name" value="DNA DAMAGE-REPAIR_TOLERATION PROTEIN DRT102"/>
    <property type="match status" value="1"/>
</dbReference>
<dbReference type="Proteomes" id="UP000701698">
    <property type="component" value="Unassembled WGS sequence"/>
</dbReference>
<sequence>MYVYNEYNVVYLGADHRGFSLKEELKKYLDQKGYEYRDLGNVEYDPDDDYPDFVFPVANQVADGESDHRGIVICGSGVGACVAANKIKGVRAGLVMSPEQAVKAREDDDVNILCLSADFEAREAVYEVVEAFLNTDFSNAARHIRRLEKIANREEVVG</sequence>
<dbReference type="EMBL" id="JAGQKX010000017">
    <property type="protein sequence ID" value="MCA9389985.1"/>
    <property type="molecule type" value="Genomic_DNA"/>
</dbReference>
<dbReference type="InterPro" id="IPR003500">
    <property type="entry name" value="RpiB_LacA_LacB"/>
</dbReference>
<dbReference type="PANTHER" id="PTHR30345">
    <property type="entry name" value="RIBOSE-5-PHOSPHATE ISOMERASE B"/>
    <property type="match status" value="1"/>
</dbReference>
<evidence type="ECO:0000256" key="1">
    <source>
        <dbReference type="ARBA" id="ARBA00008754"/>
    </source>
</evidence>
<dbReference type="GO" id="GO:0004751">
    <property type="term" value="F:ribose-5-phosphate isomerase activity"/>
    <property type="evidence" value="ECO:0007669"/>
    <property type="project" value="TreeGrafter"/>
</dbReference>
<organism evidence="2 3">
    <name type="scientific">candidate division WWE3 bacterium</name>
    <dbReference type="NCBI Taxonomy" id="2053526"/>
    <lineage>
        <taxon>Bacteria</taxon>
        <taxon>Katanobacteria</taxon>
    </lineage>
</organism>
<dbReference type="GO" id="GO:0019316">
    <property type="term" value="P:D-allose catabolic process"/>
    <property type="evidence" value="ECO:0007669"/>
    <property type="project" value="TreeGrafter"/>
</dbReference>
<dbReference type="PIRSF" id="PIRSF005384">
    <property type="entry name" value="RpiB_LacA_B"/>
    <property type="match status" value="1"/>
</dbReference>
<keyword evidence="2" id="KW-0413">Isomerase</keyword>
<dbReference type="Pfam" id="PF02502">
    <property type="entry name" value="LacAB_rpiB"/>
    <property type="match status" value="1"/>
</dbReference>
<gene>
    <name evidence="2" type="ORF">KC571_01160</name>
</gene>
<reference evidence="2" key="2">
    <citation type="journal article" date="2021" name="Microbiome">
        <title>Successional dynamics and alternative stable states in a saline activated sludge microbial community over 9 years.</title>
        <authorList>
            <person name="Wang Y."/>
            <person name="Ye J."/>
            <person name="Ju F."/>
            <person name="Liu L."/>
            <person name="Boyd J.A."/>
            <person name="Deng Y."/>
            <person name="Parks D.H."/>
            <person name="Jiang X."/>
            <person name="Yin X."/>
            <person name="Woodcroft B.J."/>
            <person name="Tyson G.W."/>
            <person name="Hugenholtz P."/>
            <person name="Polz M.F."/>
            <person name="Zhang T."/>
        </authorList>
    </citation>
    <scope>NUCLEOTIDE SEQUENCE</scope>
    <source>
        <strain evidence="2">HKST-UBA01</strain>
    </source>
</reference>
<comment type="similarity">
    <text evidence="1">Belongs to the LacAB/RpiB family.</text>
</comment>
<dbReference type="InterPro" id="IPR036569">
    <property type="entry name" value="RpiB_LacA_LacB_sf"/>
</dbReference>
<dbReference type="Gene3D" id="3.40.1400.10">
    <property type="entry name" value="Sugar-phosphate isomerase, RpiB/LacA/LacB"/>
    <property type="match status" value="1"/>
</dbReference>
<evidence type="ECO:0000313" key="2">
    <source>
        <dbReference type="EMBL" id="MCA9389985.1"/>
    </source>
</evidence>
<dbReference type="SUPFAM" id="SSF89623">
    <property type="entry name" value="Ribose/Galactose isomerase RpiB/AlsB"/>
    <property type="match status" value="1"/>
</dbReference>
<evidence type="ECO:0000313" key="3">
    <source>
        <dbReference type="Proteomes" id="UP000701698"/>
    </source>
</evidence>
<dbReference type="NCBIfam" id="TIGR00689">
    <property type="entry name" value="rpiB_lacA_lacB"/>
    <property type="match status" value="1"/>
</dbReference>